<organism evidence="1 2">
    <name type="scientific">Aquimarina algicola</name>
    <dbReference type="NCBI Taxonomy" id="2589995"/>
    <lineage>
        <taxon>Bacteria</taxon>
        <taxon>Pseudomonadati</taxon>
        <taxon>Bacteroidota</taxon>
        <taxon>Flavobacteriia</taxon>
        <taxon>Flavobacteriales</taxon>
        <taxon>Flavobacteriaceae</taxon>
        <taxon>Aquimarina</taxon>
    </lineage>
</organism>
<dbReference type="SUPFAM" id="SSF69118">
    <property type="entry name" value="AhpD-like"/>
    <property type="match status" value="1"/>
</dbReference>
<dbReference type="AlphaFoldDB" id="A0A504J111"/>
<evidence type="ECO:0000313" key="2">
    <source>
        <dbReference type="Proteomes" id="UP000315540"/>
    </source>
</evidence>
<dbReference type="RefSeq" id="WP_140597226.1">
    <property type="nucleotide sequence ID" value="NZ_VFWZ01000009.1"/>
</dbReference>
<accession>A0A504J111</accession>
<dbReference type="PANTHER" id="PTHR35446:SF2">
    <property type="entry name" value="CARBOXYMUCONOLACTONE DECARBOXYLASE-LIKE DOMAIN-CONTAINING PROTEIN"/>
    <property type="match status" value="1"/>
</dbReference>
<proteinExistence type="predicted"/>
<dbReference type="Proteomes" id="UP000315540">
    <property type="component" value="Unassembled WGS sequence"/>
</dbReference>
<evidence type="ECO:0000313" key="1">
    <source>
        <dbReference type="EMBL" id="TPN82295.1"/>
    </source>
</evidence>
<protein>
    <recommendedName>
        <fullName evidence="3">Carboxymuconolactone decarboxylase family protein</fullName>
    </recommendedName>
</protein>
<dbReference type="Gene3D" id="1.20.1290.10">
    <property type="entry name" value="AhpD-like"/>
    <property type="match status" value="1"/>
</dbReference>
<dbReference type="InterPro" id="IPR029032">
    <property type="entry name" value="AhpD-like"/>
</dbReference>
<reference evidence="1 2" key="1">
    <citation type="submission" date="2019-06" db="EMBL/GenBank/DDBJ databases">
        <authorList>
            <person name="Meng X."/>
        </authorList>
    </citation>
    <scope>NUCLEOTIDE SEQUENCE [LARGE SCALE GENOMIC DNA]</scope>
    <source>
        <strain evidence="1 2">M625</strain>
    </source>
</reference>
<evidence type="ECO:0008006" key="3">
    <source>
        <dbReference type="Google" id="ProtNLM"/>
    </source>
</evidence>
<name>A0A504J111_9FLAO</name>
<dbReference type="PANTHER" id="PTHR35446">
    <property type="entry name" value="SI:CH211-175M2.5"/>
    <property type="match status" value="1"/>
</dbReference>
<dbReference type="EMBL" id="VFWZ01000009">
    <property type="protein sequence ID" value="TPN82295.1"/>
    <property type="molecule type" value="Genomic_DNA"/>
</dbReference>
<keyword evidence="2" id="KW-1185">Reference proteome</keyword>
<sequence>MIPTLAKQLESSAVDTKILKKKYKPMLALANELIGVVPNADPILEIWPIGFRTYNLLMPNLLGLPSYLLKKKSLKSLVGLATYISSKTANCSYCTAHSCSFALRRGLDTKVITGERELSQKENAVIEFASSLSSIPVTLTKERYNDFRKHLSAKEIERIVYSIGLMGFLNKFMDATGITIEQNSLQDVGKLLSSDGWQPGKHFEGSFDASEIQSKPIRQDSFMTFLRVLKHAPGVVFLEKKWTRGVPGSYARAKVYLQKHTGYTFPILKNIKNRKILKAITTVIKINLDKETTQLGLRVKYLLSVVYFKTVQNEVLSKDSQMIIMKKIPNVGTDTIKRIERIGTAKIPKNANYCRALLSDLSSSTCLTKEEAAAIILARAMSDSPAEVSEIILKEISPLLTPESIVELGVWISIQQLFHRLDSFYRIAN</sequence>
<gene>
    <name evidence="1" type="ORF">FHK87_22995</name>
</gene>
<dbReference type="OrthoDB" id="9801997at2"/>
<comment type="caution">
    <text evidence="1">The sequence shown here is derived from an EMBL/GenBank/DDBJ whole genome shotgun (WGS) entry which is preliminary data.</text>
</comment>